<proteinExistence type="predicted"/>
<dbReference type="Gene3D" id="3.10.200.10">
    <property type="entry name" value="Alpha carbonic anhydrase"/>
    <property type="match status" value="1"/>
</dbReference>
<evidence type="ECO:0000259" key="2">
    <source>
        <dbReference type="PROSITE" id="PS51144"/>
    </source>
</evidence>
<dbReference type="Proteomes" id="UP000054047">
    <property type="component" value="Unassembled WGS sequence"/>
</dbReference>
<accession>A0A0C2GWV1</accession>
<name>A0A0C2GWV1_9BILA</name>
<dbReference type="SUPFAM" id="SSF51069">
    <property type="entry name" value="Carbonic anhydrase"/>
    <property type="match status" value="1"/>
</dbReference>
<sequence length="153" mass="17031">MPGRMGSMEYTLKPLLPKDTTTFFRYEEGINRHCTPRENEAAPRHLRDSSELSGPEQYSAVLIGHRRGSLTTPPCTEGVIWTVLVEPNYVSEQQTYCSTQNETNGPIVREIDSGGKGEANKGPTEFITSQNRTGFHGPPEWPNLAKVSQVILI</sequence>
<evidence type="ECO:0000313" key="4">
    <source>
        <dbReference type="Proteomes" id="UP000054047"/>
    </source>
</evidence>
<dbReference type="OrthoDB" id="429145at2759"/>
<dbReference type="PROSITE" id="PS51144">
    <property type="entry name" value="ALPHA_CA_2"/>
    <property type="match status" value="1"/>
</dbReference>
<protein>
    <recommendedName>
        <fullName evidence="2">Alpha-carbonic anhydrase domain-containing protein</fullName>
    </recommendedName>
</protein>
<feature type="region of interest" description="Disordered" evidence="1">
    <location>
        <begin position="35"/>
        <end position="54"/>
    </location>
</feature>
<dbReference type="EMBL" id="KN729956">
    <property type="protein sequence ID" value="KIH61616.1"/>
    <property type="molecule type" value="Genomic_DNA"/>
</dbReference>
<organism evidence="3 4">
    <name type="scientific">Ancylostoma duodenale</name>
    <dbReference type="NCBI Taxonomy" id="51022"/>
    <lineage>
        <taxon>Eukaryota</taxon>
        <taxon>Metazoa</taxon>
        <taxon>Ecdysozoa</taxon>
        <taxon>Nematoda</taxon>
        <taxon>Chromadorea</taxon>
        <taxon>Rhabditida</taxon>
        <taxon>Rhabditina</taxon>
        <taxon>Rhabditomorpha</taxon>
        <taxon>Strongyloidea</taxon>
        <taxon>Ancylostomatidae</taxon>
        <taxon>Ancylostomatinae</taxon>
        <taxon>Ancylostoma</taxon>
    </lineage>
</organism>
<feature type="domain" description="Alpha-carbonic anhydrase" evidence="2">
    <location>
        <begin position="1"/>
        <end position="138"/>
    </location>
</feature>
<evidence type="ECO:0000256" key="1">
    <source>
        <dbReference type="SAM" id="MobiDB-lite"/>
    </source>
</evidence>
<dbReference type="Pfam" id="PF00194">
    <property type="entry name" value="Carb_anhydrase"/>
    <property type="match status" value="1"/>
</dbReference>
<evidence type="ECO:0000313" key="3">
    <source>
        <dbReference type="EMBL" id="KIH61616.1"/>
    </source>
</evidence>
<gene>
    <name evidence="3" type="ORF">ANCDUO_08107</name>
</gene>
<keyword evidence="4" id="KW-1185">Reference proteome</keyword>
<dbReference type="AlphaFoldDB" id="A0A0C2GWV1"/>
<dbReference type="InterPro" id="IPR001148">
    <property type="entry name" value="CA_dom"/>
</dbReference>
<feature type="compositionally biased region" description="Basic and acidic residues" evidence="1">
    <location>
        <begin position="35"/>
        <end position="50"/>
    </location>
</feature>
<reference evidence="3 4" key="1">
    <citation type="submission" date="2013-12" db="EMBL/GenBank/DDBJ databases">
        <title>Draft genome of the parsitic nematode Ancylostoma duodenale.</title>
        <authorList>
            <person name="Mitreva M."/>
        </authorList>
    </citation>
    <scope>NUCLEOTIDE SEQUENCE [LARGE SCALE GENOMIC DNA]</scope>
    <source>
        <strain evidence="3 4">Zhejiang</strain>
    </source>
</reference>
<feature type="region of interest" description="Disordered" evidence="1">
    <location>
        <begin position="113"/>
        <end position="139"/>
    </location>
</feature>
<dbReference type="InterPro" id="IPR036398">
    <property type="entry name" value="CA_dom_sf"/>
</dbReference>